<keyword evidence="9" id="KW-0547">Nucleotide-binding</keyword>
<evidence type="ECO:0000256" key="13">
    <source>
        <dbReference type="ARBA" id="ARBA00023136"/>
    </source>
</evidence>
<evidence type="ECO:0000256" key="15">
    <source>
        <dbReference type="ARBA" id="ARBA00051245"/>
    </source>
</evidence>
<evidence type="ECO:0000259" key="21">
    <source>
        <dbReference type="Pfam" id="PF13807"/>
    </source>
</evidence>
<evidence type="ECO:0000256" key="10">
    <source>
        <dbReference type="ARBA" id="ARBA00022777"/>
    </source>
</evidence>
<evidence type="ECO:0000256" key="3">
    <source>
        <dbReference type="ARBA" id="ARBA00008883"/>
    </source>
</evidence>
<feature type="domain" description="AAA" evidence="20">
    <location>
        <begin position="537"/>
        <end position="677"/>
    </location>
</feature>
<dbReference type="InterPro" id="IPR050445">
    <property type="entry name" value="Bact_polysacc_biosynth/exp"/>
</dbReference>
<dbReference type="CDD" id="cd05387">
    <property type="entry name" value="BY-kinase"/>
    <property type="match status" value="1"/>
</dbReference>
<reference evidence="22" key="1">
    <citation type="submission" date="2018-06" db="EMBL/GenBank/DDBJ databases">
        <authorList>
            <person name="Zhirakovskaya E."/>
        </authorList>
    </citation>
    <scope>NUCLEOTIDE SEQUENCE</scope>
</reference>
<evidence type="ECO:0000256" key="2">
    <source>
        <dbReference type="ARBA" id="ARBA00007316"/>
    </source>
</evidence>
<dbReference type="AlphaFoldDB" id="A0A3B0Z863"/>
<evidence type="ECO:0000256" key="12">
    <source>
        <dbReference type="ARBA" id="ARBA00022989"/>
    </source>
</evidence>
<protein>
    <recommendedName>
        <fullName evidence="4">non-specific protein-tyrosine kinase</fullName>
        <ecNumber evidence="4">2.7.10.2</ecNumber>
    </recommendedName>
</protein>
<feature type="coiled-coil region" evidence="16">
    <location>
        <begin position="294"/>
        <end position="346"/>
    </location>
</feature>
<proteinExistence type="inferred from homology"/>
<gene>
    <name evidence="22" type="ORF">MNBD_GAMMA17-1782</name>
</gene>
<evidence type="ECO:0000256" key="8">
    <source>
        <dbReference type="ARBA" id="ARBA00022692"/>
    </source>
</evidence>
<dbReference type="PANTHER" id="PTHR32309:SF13">
    <property type="entry name" value="FERRIC ENTEROBACTIN TRANSPORT PROTEIN FEPE"/>
    <property type="match status" value="1"/>
</dbReference>
<feature type="transmembrane region" description="Helical" evidence="18">
    <location>
        <begin position="437"/>
        <end position="455"/>
    </location>
</feature>
<evidence type="ECO:0000256" key="7">
    <source>
        <dbReference type="ARBA" id="ARBA00022679"/>
    </source>
</evidence>
<keyword evidence="16" id="KW-0175">Coiled coil</keyword>
<dbReference type="InterPro" id="IPR032807">
    <property type="entry name" value="GNVR"/>
</dbReference>
<dbReference type="EMBL" id="UOFQ01000018">
    <property type="protein sequence ID" value="VAW85190.1"/>
    <property type="molecule type" value="Genomic_DNA"/>
</dbReference>
<evidence type="ECO:0000256" key="16">
    <source>
        <dbReference type="SAM" id="Coils"/>
    </source>
</evidence>
<evidence type="ECO:0000256" key="4">
    <source>
        <dbReference type="ARBA" id="ARBA00011903"/>
    </source>
</evidence>
<comment type="similarity">
    <text evidence="2">Belongs to the CpsD/CapB family.</text>
</comment>
<keyword evidence="14" id="KW-0829">Tyrosine-protein kinase</keyword>
<evidence type="ECO:0000256" key="1">
    <source>
        <dbReference type="ARBA" id="ARBA00004429"/>
    </source>
</evidence>
<dbReference type="PANTHER" id="PTHR32309">
    <property type="entry name" value="TYROSINE-PROTEIN KINASE"/>
    <property type="match status" value="1"/>
</dbReference>
<sequence>MKNAANLPPQIQTNSINPVPSTEEESIDIAQYWRIIKRHKLGIFNITLICLIIGVLAALSTTPIYKAETKLIANPIQPNLDTRDQYVNSALIFLFYETQYEIIRSLNIAKKAVDKLGLVAQHNTEQALIPESTAEELRVTLASNIQAKINVEGGKQSEIIRVSYEDPDPQLAADITNAIAEAYMEFGLESRLNGAKQTSTWLNDQLHDLRTTLKESEDSLQTYQKNQGMVDTNQQAQLAATRLSALITELTRAQTKRSEAEIRYKQINSKHESGDYASLTPILNNRSSQDNRTAQALEQSAIKASRTVQELSERYGEKHPKMIAARADLHEAKQNLKAEIDKVAARVHKEFLAASDQEKQLKTLIRKEKSDLSTIKGNSFELARLEREVFNNQKLYESFLGRFQESNVSEQYDVSNVHILDIARTPAAPFKPNKPRFIIIALVSGLFMGTLFAFLREHLDNTFKTTEELEEKLKLPTLGVIPLIKQNKNTVTPQRQVLADSRSQFSENVNNIRTGLLFSNIDNPPKTILVTSATAMEGKSTLAINLAASLSQLGNTLLLEVDLRKPSTAKYMETPLVPGIVDQALHKESNLEDAITRVGSENSQFYVMPAGNFSPNPLELLSSEYFKNHLETLKKKFTYIVLDGPVLAVSDAIVVGQLVDSVIIAVKAESTKIKMVQETVSRLGKANVVVTGTVLCQADAVRMNYYGSNYYDASHYGYRDAAREGTGSIADRS</sequence>
<keyword evidence="10" id="KW-0418">Kinase</keyword>
<feature type="region of interest" description="Disordered" evidence="17">
    <location>
        <begin position="1"/>
        <end position="20"/>
    </location>
</feature>
<keyword evidence="6" id="KW-0997">Cell inner membrane</keyword>
<keyword evidence="7" id="KW-0808">Transferase</keyword>
<evidence type="ECO:0000256" key="17">
    <source>
        <dbReference type="SAM" id="MobiDB-lite"/>
    </source>
</evidence>
<evidence type="ECO:0000313" key="22">
    <source>
        <dbReference type="EMBL" id="VAW85190.1"/>
    </source>
</evidence>
<accession>A0A3B0Z863</accession>
<evidence type="ECO:0000256" key="11">
    <source>
        <dbReference type="ARBA" id="ARBA00022840"/>
    </source>
</evidence>
<evidence type="ECO:0000259" key="19">
    <source>
        <dbReference type="Pfam" id="PF02706"/>
    </source>
</evidence>
<feature type="compositionally biased region" description="Polar residues" evidence="17">
    <location>
        <begin position="9"/>
        <end position="20"/>
    </location>
</feature>
<dbReference type="EC" id="2.7.10.2" evidence="4"/>
<keyword evidence="5" id="KW-1003">Cell membrane</keyword>
<evidence type="ECO:0000256" key="5">
    <source>
        <dbReference type="ARBA" id="ARBA00022475"/>
    </source>
</evidence>
<name>A0A3B0Z863_9ZZZZ</name>
<keyword evidence="11" id="KW-0067">ATP-binding</keyword>
<comment type="catalytic activity">
    <reaction evidence="15">
        <text>L-tyrosyl-[protein] + ATP = O-phospho-L-tyrosyl-[protein] + ADP + H(+)</text>
        <dbReference type="Rhea" id="RHEA:10596"/>
        <dbReference type="Rhea" id="RHEA-COMP:10136"/>
        <dbReference type="Rhea" id="RHEA-COMP:20101"/>
        <dbReference type="ChEBI" id="CHEBI:15378"/>
        <dbReference type="ChEBI" id="CHEBI:30616"/>
        <dbReference type="ChEBI" id="CHEBI:46858"/>
        <dbReference type="ChEBI" id="CHEBI:61978"/>
        <dbReference type="ChEBI" id="CHEBI:456216"/>
        <dbReference type="EC" id="2.7.10.2"/>
    </reaction>
</comment>
<comment type="subcellular location">
    <subcellularLocation>
        <location evidence="1">Cell inner membrane</location>
        <topology evidence="1">Multi-pass membrane protein</topology>
    </subcellularLocation>
</comment>
<evidence type="ECO:0000256" key="9">
    <source>
        <dbReference type="ARBA" id="ARBA00022741"/>
    </source>
</evidence>
<dbReference type="SUPFAM" id="SSF52540">
    <property type="entry name" value="P-loop containing nucleoside triphosphate hydrolases"/>
    <property type="match status" value="1"/>
</dbReference>
<feature type="coiled-coil region" evidence="16">
    <location>
        <begin position="206"/>
        <end position="270"/>
    </location>
</feature>
<feature type="transmembrane region" description="Helical" evidence="18">
    <location>
        <begin position="41"/>
        <end position="59"/>
    </location>
</feature>
<dbReference type="InterPro" id="IPR003856">
    <property type="entry name" value="LPS_length_determ_N"/>
</dbReference>
<organism evidence="22">
    <name type="scientific">hydrothermal vent metagenome</name>
    <dbReference type="NCBI Taxonomy" id="652676"/>
    <lineage>
        <taxon>unclassified sequences</taxon>
        <taxon>metagenomes</taxon>
        <taxon>ecological metagenomes</taxon>
    </lineage>
</organism>
<feature type="domain" description="Tyrosine-protein kinase G-rich" evidence="21">
    <location>
        <begin position="383"/>
        <end position="457"/>
    </location>
</feature>
<keyword evidence="13 18" id="KW-0472">Membrane</keyword>
<keyword evidence="12 18" id="KW-1133">Transmembrane helix</keyword>
<dbReference type="NCBIfam" id="TIGR01007">
    <property type="entry name" value="eps_fam"/>
    <property type="match status" value="1"/>
</dbReference>
<dbReference type="InterPro" id="IPR027417">
    <property type="entry name" value="P-loop_NTPase"/>
</dbReference>
<keyword evidence="8 18" id="KW-0812">Transmembrane</keyword>
<evidence type="ECO:0000256" key="18">
    <source>
        <dbReference type="SAM" id="Phobius"/>
    </source>
</evidence>
<comment type="similarity">
    <text evidence="3">Belongs to the etk/wzc family.</text>
</comment>
<dbReference type="GO" id="GO:0005886">
    <property type="term" value="C:plasma membrane"/>
    <property type="evidence" value="ECO:0007669"/>
    <property type="project" value="UniProtKB-SubCell"/>
</dbReference>
<evidence type="ECO:0000256" key="14">
    <source>
        <dbReference type="ARBA" id="ARBA00023137"/>
    </source>
</evidence>
<evidence type="ECO:0000256" key="6">
    <source>
        <dbReference type="ARBA" id="ARBA00022519"/>
    </source>
</evidence>
<dbReference type="Pfam" id="PF13614">
    <property type="entry name" value="AAA_31"/>
    <property type="match status" value="1"/>
</dbReference>
<dbReference type="GO" id="GO:0005524">
    <property type="term" value="F:ATP binding"/>
    <property type="evidence" value="ECO:0007669"/>
    <property type="project" value="UniProtKB-KW"/>
</dbReference>
<dbReference type="InterPro" id="IPR005702">
    <property type="entry name" value="Wzc-like_C"/>
</dbReference>
<dbReference type="Gene3D" id="3.40.50.300">
    <property type="entry name" value="P-loop containing nucleotide triphosphate hydrolases"/>
    <property type="match status" value="1"/>
</dbReference>
<dbReference type="InterPro" id="IPR025669">
    <property type="entry name" value="AAA_dom"/>
</dbReference>
<dbReference type="Pfam" id="PF13807">
    <property type="entry name" value="GNVR"/>
    <property type="match status" value="1"/>
</dbReference>
<dbReference type="GO" id="GO:0004715">
    <property type="term" value="F:non-membrane spanning protein tyrosine kinase activity"/>
    <property type="evidence" value="ECO:0007669"/>
    <property type="project" value="UniProtKB-EC"/>
</dbReference>
<evidence type="ECO:0000259" key="20">
    <source>
        <dbReference type="Pfam" id="PF13614"/>
    </source>
</evidence>
<feature type="domain" description="Polysaccharide chain length determinant N-terminal" evidence="19">
    <location>
        <begin position="25"/>
        <end position="116"/>
    </location>
</feature>
<dbReference type="Pfam" id="PF02706">
    <property type="entry name" value="Wzz"/>
    <property type="match status" value="1"/>
</dbReference>